<keyword evidence="8" id="KW-1185">Reference proteome</keyword>
<dbReference type="InterPro" id="IPR004837">
    <property type="entry name" value="NaCa_Exmemb"/>
</dbReference>
<dbReference type="NCBIfam" id="TIGR00367">
    <property type="entry name" value="calcium/sodium antiporter"/>
    <property type="match status" value="1"/>
</dbReference>
<feature type="transmembrane region" description="Helical" evidence="5">
    <location>
        <begin position="129"/>
        <end position="149"/>
    </location>
</feature>
<dbReference type="PANTHER" id="PTHR10846">
    <property type="entry name" value="SODIUM/POTASSIUM/CALCIUM EXCHANGER"/>
    <property type="match status" value="1"/>
</dbReference>
<feature type="transmembrane region" description="Helical" evidence="5">
    <location>
        <begin position="238"/>
        <end position="256"/>
    </location>
</feature>
<feature type="transmembrane region" description="Helical" evidence="5">
    <location>
        <begin position="169"/>
        <end position="187"/>
    </location>
</feature>
<keyword evidence="3 5" id="KW-1133">Transmembrane helix</keyword>
<accession>A0A1M5NAH1</accession>
<feature type="domain" description="Sodium/calcium exchanger membrane region" evidence="6">
    <location>
        <begin position="3"/>
        <end position="149"/>
    </location>
</feature>
<dbReference type="GO" id="GO:0006874">
    <property type="term" value="P:intracellular calcium ion homeostasis"/>
    <property type="evidence" value="ECO:0007669"/>
    <property type="project" value="TreeGrafter"/>
</dbReference>
<keyword evidence="2 5" id="KW-0812">Transmembrane</keyword>
<evidence type="ECO:0000256" key="3">
    <source>
        <dbReference type="ARBA" id="ARBA00022989"/>
    </source>
</evidence>
<gene>
    <name evidence="7" type="ORF">SAMN04488530_10972</name>
</gene>
<organism evidence="7 8">
    <name type="scientific">Asaccharospora irregularis DSM 2635</name>
    <dbReference type="NCBI Taxonomy" id="1121321"/>
    <lineage>
        <taxon>Bacteria</taxon>
        <taxon>Bacillati</taxon>
        <taxon>Bacillota</taxon>
        <taxon>Clostridia</taxon>
        <taxon>Peptostreptococcales</taxon>
        <taxon>Peptostreptococcaceae</taxon>
        <taxon>Asaccharospora</taxon>
    </lineage>
</organism>
<feature type="domain" description="Sodium/calcium exchanger membrane region" evidence="6">
    <location>
        <begin position="174"/>
        <end position="314"/>
    </location>
</feature>
<dbReference type="InterPro" id="IPR004481">
    <property type="entry name" value="K/Na/Ca-exchanger"/>
</dbReference>
<evidence type="ECO:0000256" key="1">
    <source>
        <dbReference type="ARBA" id="ARBA00004141"/>
    </source>
</evidence>
<dbReference type="PANTHER" id="PTHR10846:SF8">
    <property type="entry name" value="INNER MEMBRANE PROTEIN YRBG"/>
    <property type="match status" value="1"/>
</dbReference>
<evidence type="ECO:0000259" key="6">
    <source>
        <dbReference type="Pfam" id="PF01699"/>
    </source>
</evidence>
<dbReference type="InterPro" id="IPR044880">
    <property type="entry name" value="NCX_ion-bd_dom_sf"/>
</dbReference>
<reference evidence="8" key="1">
    <citation type="submission" date="2016-11" db="EMBL/GenBank/DDBJ databases">
        <authorList>
            <person name="Varghese N."/>
            <person name="Submissions S."/>
        </authorList>
    </citation>
    <scope>NUCLEOTIDE SEQUENCE [LARGE SCALE GENOMIC DNA]</scope>
    <source>
        <strain evidence="8">DSM 2635</strain>
    </source>
</reference>
<comment type="subcellular location">
    <subcellularLocation>
        <location evidence="1">Membrane</location>
        <topology evidence="1">Multi-pass membrane protein</topology>
    </subcellularLocation>
</comment>
<evidence type="ECO:0000256" key="4">
    <source>
        <dbReference type="ARBA" id="ARBA00023136"/>
    </source>
</evidence>
<dbReference type="OrthoDB" id="9794225at2"/>
<dbReference type="Pfam" id="PF01699">
    <property type="entry name" value="Na_Ca_ex"/>
    <property type="match status" value="2"/>
</dbReference>
<name>A0A1M5NAH1_9FIRM</name>
<dbReference type="Proteomes" id="UP000243255">
    <property type="component" value="Unassembled WGS sequence"/>
</dbReference>
<evidence type="ECO:0000313" key="7">
    <source>
        <dbReference type="EMBL" id="SHG86452.1"/>
    </source>
</evidence>
<dbReference type="AlphaFoldDB" id="A0A1M5NAH1"/>
<proteinExistence type="predicted"/>
<feature type="transmembrane region" description="Helical" evidence="5">
    <location>
        <begin position="268"/>
        <end position="287"/>
    </location>
</feature>
<dbReference type="GO" id="GO:0005886">
    <property type="term" value="C:plasma membrane"/>
    <property type="evidence" value="ECO:0007669"/>
    <property type="project" value="TreeGrafter"/>
</dbReference>
<feature type="transmembrane region" description="Helical" evidence="5">
    <location>
        <begin position="299"/>
        <end position="315"/>
    </location>
</feature>
<feature type="transmembrane region" description="Helical" evidence="5">
    <location>
        <begin position="35"/>
        <end position="60"/>
    </location>
</feature>
<evidence type="ECO:0000256" key="5">
    <source>
        <dbReference type="SAM" id="Phobius"/>
    </source>
</evidence>
<protein>
    <submittedName>
        <fullName evidence="7">Cation:H+ antiporter</fullName>
    </submittedName>
</protein>
<feature type="transmembrane region" description="Helical" evidence="5">
    <location>
        <begin position="98"/>
        <end position="117"/>
    </location>
</feature>
<dbReference type="GO" id="GO:0008273">
    <property type="term" value="F:calcium, potassium:sodium antiporter activity"/>
    <property type="evidence" value="ECO:0007669"/>
    <property type="project" value="TreeGrafter"/>
</dbReference>
<sequence length="317" mass="33696">MVYLLLLVGFLFLIKGADTFVTGSSSIARKLKIPSLIIGLTIVGFGTSAPEAAVSITAAIQGQNDMAIANVVGSNIFNILAVVGIASIISPIKVQKSTIIKEFPFALLASVVLMILSYDTKFQGYDANLLTRADGLILLAIFAVFMYYLVEMAITSKEDINEESSEKEISIAKSVVMGILGFIGILIGGKLVVDSASDIAISLGMSENLVGLTIVSIGTSLPEFATSVIAAKKGESDIAIGNVVGSNIFNILFVLGSSATISNLQIQSMVFVDMLIMLLVTIIAYALSATNRKINKLEGSILTMTYILYMVFIIIRK</sequence>
<dbReference type="RefSeq" id="WP_073125233.1">
    <property type="nucleotide sequence ID" value="NZ_BAABCH010000102.1"/>
</dbReference>
<dbReference type="Gene3D" id="1.20.1420.30">
    <property type="entry name" value="NCX, central ion-binding region"/>
    <property type="match status" value="1"/>
</dbReference>
<dbReference type="EMBL" id="FQWX01000009">
    <property type="protein sequence ID" value="SHG86452.1"/>
    <property type="molecule type" value="Genomic_DNA"/>
</dbReference>
<feature type="transmembrane region" description="Helical" evidence="5">
    <location>
        <begin position="67"/>
        <end position="92"/>
    </location>
</feature>
<evidence type="ECO:0000256" key="2">
    <source>
        <dbReference type="ARBA" id="ARBA00022692"/>
    </source>
</evidence>
<dbReference type="GO" id="GO:0005262">
    <property type="term" value="F:calcium channel activity"/>
    <property type="evidence" value="ECO:0007669"/>
    <property type="project" value="TreeGrafter"/>
</dbReference>
<evidence type="ECO:0000313" key="8">
    <source>
        <dbReference type="Proteomes" id="UP000243255"/>
    </source>
</evidence>
<keyword evidence="4 5" id="KW-0472">Membrane</keyword>